<dbReference type="GO" id="GO:0016746">
    <property type="term" value="F:acyltransferase activity"/>
    <property type="evidence" value="ECO:0007669"/>
    <property type="project" value="UniProtKB-KW"/>
</dbReference>
<evidence type="ECO:0000313" key="4">
    <source>
        <dbReference type="EMBL" id="GAK44390.1"/>
    </source>
</evidence>
<dbReference type="EMBL" id="BBIO01000003">
    <property type="protein sequence ID" value="GAK44390.1"/>
    <property type="molecule type" value="Genomic_DNA"/>
</dbReference>
<feature type="domain" description="Poly-beta-hydroxybutyrate polymerase N-terminal" evidence="3">
    <location>
        <begin position="74"/>
        <end position="243"/>
    </location>
</feature>
<comment type="caution">
    <text evidence="4">The sequence shown here is derived from an EMBL/GenBank/DDBJ whole genome shotgun (WGS) entry which is preliminary data.</text>
</comment>
<keyword evidence="1" id="KW-0808">Transferase</keyword>
<reference evidence="4 5" key="1">
    <citation type="submission" date="2014-07" db="EMBL/GenBank/DDBJ databases">
        <title>Tepidicaulis marinum gen. nov., sp. nov., a novel marine bacterium denitrifying nitrate to nitrous oxide strictly under microaerobic conditions.</title>
        <authorList>
            <person name="Takeuchi M."/>
            <person name="Yamagishi T."/>
            <person name="Kamagata Y."/>
            <person name="Oshima K."/>
            <person name="Hattori M."/>
            <person name="Katayama T."/>
            <person name="Hanada S."/>
            <person name="Tamaki H."/>
            <person name="Marumo K."/>
            <person name="Maeda H."/>
            <person name="Nedachi M."/>
            <person name="Iwasaki W."/>
            <person name="Suwa Y."/>
            <person name="Sakata S."/>
        </authorList>
    </citation>
    <scope>NUCLEOTIDE SEQUENCE [LARGE SCALE GENOMIC DNA]</scope>
    <source>
        <strain evidence="4 5">MA2</strain>
    </source>
</reference>
<evidence type="ECO:0000259" key="3">
    <source>
        <dbReference type="Pfam" id="PF07167"/>
    </source>
</evidence>
<keyword evidence="2" id="KW-0012">Acyltransferase</keyword>
<dbReference type="Gene3D" id="3.40.50.1820">
    <property type="entry name" value="alpha/beta hydrolase"/>
    <property type="match status" value="1"/>
</dbReference>
<dbReference type="STRING" id="1333998.M2A_0889"/>
<evidence type="ECO:0000313" key="5">
    <source>
        <dbReference type="Proteomes" id="UP000028702"/>
    </source>
</evidence>
<evidence type="ECO:0000256" key="1">
    <source>
        <dbReference type="ARBA" id="ARBA00022679"/>
    </source>
</evidence>
<protein>
    <submittedName>
        <fullName evidence="4">Poly-beta-hydroxybutyrate polymerase domain-containing protein</fullName>
    </submittedName>
</protein>
<dbReference type="eggNOG" id="COG3243">
    <property type="taxonomic scope" value="Bacteria"/>
</dbReference>
<gene>
    <name evidence="4" type="ORF">M2A_0889</name>
</gene>
<keyword evidence="5" id="KW-1185">Reference proteome</keyword>
<dbReference type="InterPro" id="IPR051321">
    <property type="entry name" value="PHA/PHB_synthase"/>
</dbReference>
<organism evidence="4 5">
    <name type="scientific">Tepidicaulis marinus</name>
    <dbReference type="NCBI Taxonomy" id="1333998"/>
    <lineage>
        <taxon>Bacteria</taxon>
        <taxon>Pseudomonadati</taxon>
        <taxon>Pseudomonadota</taxon>
        <taxon>Alphaproteobacteria</taxon>
        <taxon>Hyphomicrobiales</taxon>
        <taxon>Parvibaculaceae</taxon>
        <taxon>Tepidicaulis</taxon>
    </lineage>
</organism>
<dbReference type="InterPro" id="IPR029058">
    <property type="entry name" value="AB_hydrolase_fold"/>
</dbReference>
<dbReference type="PANTHER" id="PTHR36837:SF5">
    <property type="entry name" value="POLY-3-HYDROXYBUTYRATE SYNTHASE"/>
    <property type="match status" value="1"/>
</dbReference>
<accession>A0A081B8M2</accession>
<dbReference type="PANTHER" id="PTHR36837">
    <property type="entry name" value="POLY(3-HYDROXYALKANOATE) POLYMERASE SUBUNIT PHAC"/>
    <property type="match status" value="1"/>
</dbReference>
<dbReference type="GO" id="GO:0042619">
    <property type="term" value="P:poly-hydroxybutyrate biosynthetic process"/>
    <property type="evidence" value="ECO:0007669"/>
    <property type="project" value="InterPro"/>
</dbReference>
<dbReference type="Proteomes" id="UP000028702">
    <property type="component" value="Unassembled WGS sequence"/>
</dbReference>
<dbReference type="InterPro" id="IPR010941">
    <property type="entry name" value="PhaC_N"/>
</dbReference>
<dbReference type="Pfam" id="PF07167">
    <property type="entry name" value="PhaC_N"/>
    <property type="match status" value="1"/>
</dbReference>
<sequence>MANTDHNLGKQADENTIAMSPLVGLPREELLAAIGTVLKETARHPINFARHAGTFGKDVVDIVRGKSELGPEPKDKRFKDPTWAFNPVYRAGMQSWMALQKGLNNWVDDLELAELERARAQIVLNMITDALSPTNSLIGNPAALKRAYETGGLSLVKGLKNAYSDIVHNGGMPSQVDKRPFKVGENLALSEGAVVYRTEMAELIQYKPQTPEVYEIPVFMVPPQINKFYVSDLCPELSLVNYLTQLGHQVFIISWRNPTKEHAHWGLADYIRTVTELSDVAMKITGQKKLNITGACSGGITVSTLLSNLAAENDERVNTVTLQVCVLDPRRTDSEMGSLVNKRGLELARKRSAKKGVLEGSDLARMFAWLRPNDLVWNYVVNNYLLGEDPPAFNILYWNNDSTNLTAALHSDYLALYERQPFANQGTVDFMGNKIDLRKVKADTFIVAGMTDHITPWKACYRTTHLMGGNVKFVLSAGGHIQALLNPPLNPKAKFYWNEHNPDNPEEWLAGASEKKGSWWDEWAVWLSERSGAPKPAPKKLGNRKYPPIEAAPGSYVFE</sequence>
<evidence type="ECO:0000256" key="2">
    <source>
        <dbReference type="ARBA" id="ARBA00023315"/>
    </source>
</evidence>
<dbReference type="SUPFAM" id="SSF53474">
    <property type="entry name" value="alpha/beta-Hydrolases"/>
    <property type="match status" value="1"/>
</dbReference>
<dbReference type="AlphaFoldDB" id="A0A081B8M2"/>
<dbReference type="RefSeq" id="WP_045443480.1">
    <property type="nucleotide sequence ID" value="NZ_BBIO01000003.1"/>
</dbReference>
<proteinExistence type="predicted"/>
<name>A0A081B8M2_9HYPH</name>